<dbReference type="EMBL" id="MU005969">
    <property type="protein sequence ID" value="KAF2861932.1"/>
    <property type="molecule type" value="Genomic_DNA"/>
</dbReference>
<gene>
    <name evidence="2" type="ORF">K470DRAFT_269459</name>
</gene>
<organism evidence="2 3">
    <name type="scientific">Piedraia hortae CBS 480.64</name>
    <dbReference type="NCBI Taxonomy" id="1314780"/>
    <lineage>
        <taxon>Eukaryota</taxon>
        <taxon>Fungi</taxon>
        <taxon>Dikarya</taxon>
        <taxon>Ascomycota</taxon>
        <taxon>Pezizomycotina</taxon>
        <taxon>Dothideomycetes</taxon>
        <taxon>Dothideomycetidae</taxon>
        <taxon>Capnodiales</taxon>
        <taxon>Piedraiaceae</taxon>
        <taxon>Piedraia</taxon>
    </lineage>
</organism>
<name>A0A6A7C3W8_9PEZI</name>
<evidence type="ECO:0000256" key="1">
    <source>
        <dbReference type="SAM" id="Phobius"/>
    </source>
</evidence>
<protein>
    <submittedName>
        <fullName evidence="2">Uncharacterized protein</fullName>
    </submittedName>
</protein>
<feature type="transmembrane region" description="Helical" evidence="1">
    <location>
        <begin position="22"/>
        <end position="53"/>
    </location>
</feature>
<evidence type="ECO:0000313" key="2">
    <source>
        <dbReference type="EMBL" id="KAF2861932.1"/>
    </source>
</evidence>
<sequence>MNLTPTVNPIISRPIPTSIKNAAIIFLATNFLLLLLILGLLLALVVLMTIAVWREYRKLEHRKMMYALEAIMDHVEIMAFRIDALARRLREQGPLQLMMLRELEKRYQYSVRFVRALVGEIGRQEDLIRVQGVELELAREESVEFARMINRKVEELGERLAGIQNAVREHVHEGFLIYSVNHPSSCGTSGADDPCGLSDGGSM</sequence>
<keyword evidence="1" id="KW-0472">Membrane</keyword>
<evidence type="ECO:0000313" key="3">
    <source>
        <dbReference type="Proteomes" id="UP000799421"/>
    </source>
</evidence>
<keyword evidence="3" id="KW-1185">Reference proteome</keyword>
<keyword evidence="1" id="KW-1133">Transmembrane helix</keyword>
<proteinExistence type="predicted"/>
<dbReference type="AlphaFoldDB" id="A0A6A7C3W8"/>
<dbReference type="Proteomes" id="UP000799421">
    <property type="component" value="Unassembled WGS sequence"/>
</dbReference>
<reference evidence="2" key="1">
    <citation type="journal article" date="2020" name="Stud. Mycol.">
        <title>101 Dothideomycetes genomes: a test case for predicting lifestyles and emergence of pathogens.</title>
        <authorList>
            <person name="Haridas S."/>
            <person name="Albert R."/>
            <person name="Binder M."/>
            <person name="Bloem J."/>
            <person name="Labutti K."/>
            <person name="Salamov A."/>
            <person name="Andreopoulos B."/>
            <person name="Baker S."/>
            <person name="Barry K."/>
            <person name="Bills G."/>
            <person name="Bluhm B."/>
            <person name="Cannon C."/>
            <person name="Castanera R."/>
            <person name="Culley D."/>
            <person name="Daum C."/>
            <person name="Ezra D."/>
            <person name="Gonzalez J."/>
            <person name="Henrissat B."/>
            <person name="Kuo A."/>
            <person name="Liang C."/>
            <person name="Lipzen A."/>
            <person name="Lutzoni F."/>
            <person name="Magnuson J."/>
            <person name="Mondo S."/>
            <person name="Nolan M."/>
            <person name="Ohm R."/>
            <person name="Pangilinan J."/>
            <person name="Park H.-J."/>
            <person name="Ramirez L."/>
            <person name="Alfaro M."/>
            <person name="Sun H."/>
            <person name="Tritt A."/>
            <person name="Yoshinaga Y."/>
            <person name="Zwiers L.-H."/>
            <person name="Turgeon B."/>
            <person name="Goodwin S."/>
            <person name="Spatafora J."/>
            <person name="Crous P."/>
            <person name="Grigoriev I."/>
        </authorList>
    </citation>
    <scope>NUCLEOTIDE SEQUENCE</scope>
    <source>
        <strain evidence="2">CBS 480.64</strain>
    </source>
</reference>
<keyword evidence="1" id="KW-0812">Transmembrane</keyword>
<accession>A0A6A7C3W8</accession>